<evidence type="ECO:0000313" key="10">
    <source>
        <dbReference type="Proteomes" id="UP000824238"/>
    </source>
</evidence>
<reference evidence="9" key="2">
    <citation type="journal article" date="2021" name="PeerJ">
        <title>Extensive microbial diversity within the chicken gut microbiome revealed by metagenomics and culture.</title>
        <authorList>
            <person name="Gilroy R."/>
            <person name="Ravi A."/>
            <person name="Getino M."/>
            <person name="Pursley I."/>
            <person name="Horton D.L."/>
            <person name="Alikhan N.F."/>
            <person name="Baker D."/>
            <person name="Gharbi K."/>
            <person name="Hall N."/>
            <person name="Watson M."/>
            <person name="Adriaenssens E.M."/>
            <person name="Foster-Nyarko E."/>
            <person name="Jarju S."/>
            <person name="Secka A."/>
            <person name="Antonio M."/>
            <person name="Oren A."/>
            <person name="Chaudhuri R.R."/>
            <person name="La Ragione R."/>
            <person name="Hildebrand F."/>
            <person name="Pallen M.J."/>
        </authorList>
    </citation>
    <scope>NUCLEOTIDE SEQUENCE</scope>
    <source>
        <strain evidence="9">ChiGjej3B3-7149</strain>
    </source>
</reference>
<evidence type="ECO:0000256" key="1">
    <source>
        <dbReference type="ARBA" id="ARBA00004651"/>
    </source>
</evidence>
<evidence type="ECO:0000256" key="4">
    <source>
        <dbReference type="ARBA" id="ARBA00022475"/>
    </source>
</evidence>
<sequence length="341" mass="35297">MKNLQTSSIRMRTRPARLFAALAAVCLAACCMSLALGPVNVPLPDLLRALFSGEAATAAERIALYSRLPRTCGCIIAGAALAVSGAVIQGVLSNPLAAPNVIGVNAGAGLAAALCCALAPSAYTLVPLAAFAGALFSVLLVLLIAERTGASRITLVLAGVAVSGILSAGIDAIVTFRPEALNGYSDFRIGSLANLTMQRITPAFWVALCALALLFTLTNELDVLMLGQETAHSLGVKTGRMRVILLAPAAALAGAAVSFAGLIGFVGLIVPHIMRRFAGDESRFLLPASALGGASLLTLCDLAARTLFTPYELPVGILLSLFGGPFFIWLLFRQRKGRSHD</sequence>
<keyword evidence="4" id="KW-1003">Cell membrane</keyword>
<protein>
    <submittedName>
        <fullName evidence="9">Iron ABC transporter permease</fullName>
    </submittedName>
</protein>
<keyword evidence="6 8" id="KW-1133">Transmembrane helix</keyword>
<dbReference type="GO" id="GO:0022857">
    <property type="term" value="F:transmembrane transporter activity"/>
    <property type="evidence" value="ECO:0007669"/>
    <property type="project" value="InterPro"/>
</dbReference>
<evidence type="ECO:0000313" key="9">
    <source>
        <dbReference type="EMBL" id="HIR54698.1"/>
    </source>
</evidence>
<gene>
    <name evidence="9" type="ORF">IAD36_03730</name>
</gene>
<dbReference type="GO" id="GO:0005886">
    <property type="term" value="C:plasma membrane"/>
    <property type="evidence" value="ECO:0007669"/>
    <property type="project" value="UniProtKB-SubCell"/>
</dbReference>
<dbReference type="EMBL" id="DVHH01000093">
    <property type="protein sequence ID" value="HIR54698.1"/>
    <property type="molecule type" value="Genomic_DNA"/>
</dbReference>
<feature type="transmembrane region" description="Helical" evidence="8">
    <location>
        <begin position="243"/>
        <end position="272"/>
    </location>
</feature>
<keyword evidence="3" id="KW-0813">Transport</keyword>
<dbReference type="SUPFAM" id="SSF81345">
    <property type="entry name" value="ABC transporter involved in vitamin B12 uptake, BtuC"/>
    <property type="match status" value="1"/>
</dbReference>
<dbReference type="FunFam" id="1.10.3470.10:FF:000001">
    <property type="entry name" value="Vitamin B12 ABC transporter permease BtuC"/>
    <property type="match status" value="1"/>
</dbReference>
<organism evidence="9 10">
    <name type="scientific">Candidatus Scatomorpha intestinigallinarum</name>
    <dbReference type="NCBI Taxonomy" id="2840923"/>
    <lineage>
        <taxon>Bacteria</taxon>
        <taxon>Bacillati</taxon>
        <taxon>Bacillota</taxon>
        <taxon>Clostridia</taxon>
        <taxon>Eubacteriales</taxon>
        <taxon>Candidatus Scatomorpha</taxon>
    </lineage>
</organism>
<dbReference type="Gene3D" id="1.10.3470.10">
    <property type="entry name" value="ABC transporter involved in vitamin B12 uptake, BtuC"/>
    <property type="match status" value="1"/>
</dbReference>
<feature type="transmembrane region" description="Helical" evidence="8">
    <location>
        <begin position="71"/>
        <end position="92"/>
    </location>
</feature>
<dbReference type="Pfam" id="PF01032">
    <property type="entry name" value="FecCD"/>
    <property type="match status" value="1"/>
</dbReference>
<evidence type="ECO:0000256" key="2">
    <source>
        <dbReference type="ARBA" id="ARBA00007935"/>
    </source>
</evidence>
<accession>A0A9D1IZ24</accession>
<comment type="similarity">
    <text evidence="2">Belongs to the binding-protein-dependent transport system permease family. FecCD subfamily.</text>
</comment>
<dbReference type="PANTHER" id="PTHR30472:SF25">
    <property type="entry name" value="ABC TRANSPORTER PERMEASE PROTEIN MJ0876-RELATED"/>
    <property type="match status" value="1"/>
</dbReference>
<evidence type="ECO:0000256" key="7">
    <source>
        <dbReference type="ARBA" id="ARBA00023136"/>
    </source>
</evidence>
<evidence type="ECO:0000256" key="5">
    <source>
        <dbReference type="ARBA" id="ARBA00022692"/>
    </source>
</evidence>
<dbReference type="InterPro" id="IPR000522">
    <property type="entry name" value="ABC_transptr_permease_BtuC"/>
</dbReference>
<dbReference type="Proteomes" id="UP000824238">
    <property type="component" value="Unassembled WGS sequence"/>
</dbReference>
<reference evidence="9" key="1">
    <citation type="submission" date="2020-10" db="EMBL/GenBank/DDBJ databases">
        <authorList>
            <person name="Gilroy R."/>
        </authorList>
    </citation>
    <scope>NUCLEOTIDE SEQUENCE</scope>
    <source>
        <strain evidence="9">ChiGjej3B3-7149</strain>
    </source>
</reference>
<evidence type="ECO:0000256" key="8">
    <source>
        <dbReference type="SAM" id="Phobius"/>
    </source>
</evidence>
<evidence type="ECO:0000256" key="3">
    <source>
        <dbReference type="ARBA" id="ARBA00022448"/>
    </source>
</evidence>
<proteinExistence type="inferred from homology"/>
<feature type="transmembrane region" description="Helical" evidence="8">
    <location>
        <begin position="197"/>
        <end position="217"/>
    </location>
</feature>
<comment type="subcellular location">
    <subcellularLocation>
        <location evidence="1">Cell membrane</location>
        <topology evidence="1">Multi-pass membrane protein</topology>
    </subcellularLocation>
</comment>
<dbReference type="AlphaFoldDB" id="A0A9D1IZ24"/>
<dbReference type="InterPro" id="IPR037294">
    <property type="entry name" value="ABC_BtuC-like"/>
</dbReference>
<feature type="transmembrane region" description="Helical" evidence="8">
    <location>
        <begin position="98"/>
        <end position="118"/>
    </location>
</feature>
<keyword evidence="7 8" id="KW-0472">Membrane</keyword>
<comment type="caution">
    <text evidence="9">The sequence shown here is derived from an EMBL/GenBank/DDBJ whole genome shotgun (WGS) entry which is preliminary data.</text>
</comment>
<name>A0A9D1IZ24_9FIRM</name>
<feature type="transmembrane region" description="Helical" evidence="8">
    <location>
        <begin position="313"/>
        <end position="332"/>
    </location>
</feature>
<feature type="transmembrane region" description="Helical" evidence="8">
    <location>
        <begin position="125"/>
        <end position="145"/>
    </location>
</feature>
<evidence type="ECO:0000256" key="6">
    <source>
        <dbReference type="ARBA" id="ARBA00022989"/>
    </source>
</evidence>
<dbReference type="PANTHER" id="PTHR30472">
    <property type="entry name" value="FERRIC ENTEROBACTIN TRANSPORT SYSTEM PERMEASE PROTEIN"/>
    <property type="match status" value="1"/>
</dbReference>
<dbReference type="CDD" id="cd06550">
    <property type="entry name" value="TM_ABC_iron-siderophores_like"/>
    <property type="match status" value="1"/>
</dbReference>
<keyword evidence="5 8" id="KW-0812">Transmembrane</keyword>
<feature type="transmembrane region" description="Helical" evidence="8">
    <location>
        <begin position="151"/>
        <end position="176"/>
    </location>
</feature>